<name>A0A8H7TTX9_BIOOC</name>
<gene>
    <name evidence="1" type="ORF">IM811_008037</name>
</gene>
<dbReference type="EMBL" id="JADCTT010000002">
    <property type="protein sequence ID" value="KAF9757093.1"/>
    <property type="molecule type" value="Genomic_DNA"/>
</dbReference>
<organism evidence="1 2">
    <name type="scientific">Bionectria ochroleuca</name>
    <name type="common">Gliocladium roseum</name>
    <dbReference type="NCBI Taxonomy" id="29856"/>
    <lineage>
        <taxon>Eukaryota</taxon>
        <taxon>Fungi</taxon>
        <taxon>Dikarya</taxon>
        <taxon>Ascomycota</taxon>
        <taxon>Pezizomycotina</taxon>
        <taxon>Sordariomycetes</taxon>
        <taxon>Hypocreomycetidae</taxon>
        <taxon>Hypocreales</taxon>
        <taxon>Bionectriaceae</taxon>
        <taxon>Clonostachys</taxon>
    </lineage>
</organism>
<comment type="caution">
    <text evidence="1">The sequence shown here is derived from an EMBL/GenBank/DDBJ whole genome shotgun (WGS) entry which is preliminary data.</text>
</comment>
<evidence type="ECO:0000313" key="1">
    <source>
        <dbReference type="EMBL" id="KAF9757093.1"/>
    </source>
</evidence>
<dbReference type="AlphaFoldDB" id="A0A8H7TTX9"/>
<sequence length="136" mass="15161">MLECLVASASQSLQVDEEKAAYKYKGDIRVRIWRVGHQRDEPCDGLVVLVVEHSLGGGNLIWGCDFMAHKQPVRGAQRRDGVTDQGFALCQRGEGSSPEVLRAVCMNNIPQRTVEEVAEEAQLEGFSFVRKDSRRS</sequence>
<accession>A0A8H7TTX9</accession>
<dbReference type="Proteomes" id="UP000616885">
    <property type="component" value="Unassembled WGS sequence"/>
</dbReference>
<evidence type="ECO:0000313" key="2">
    <source>
        <dbReference type="Proteomes" id="UP000616885"/>
    </source>
</evidence>
<protein>
    <submittedName>
        <fullName evidence="1">Uncharacterized protein</fullName>
    </submittedName>
</protein>
<proteinExistence type="predicted"/>
<reference evidence="1" key="1">
    <citation type="submission" date="2020-10" db="EMBL/GenBank/DDBJ databases">
        <title>High-Quality Genome Resource of Clonostachys rosea strain S41 by Oxford Nanopore Long-Read Sequencing.</title>
        <authorList>
            <person name="Wang H."/>
        </authorList>
    </citation>
    <scope>NUCLEOTIDE SEQUENCE</scope>
    <source>
        <strain evidence="1">S41</strain>
    </source>
</reference>